<feature type="compositionally biased region" description="Polar residues" evidence="1">
    <location>
        <begin position="1"/>
        <end position="18"/>
    </location>
</feature>
<comment type="caution">
    <text evidence="2">The sequence shown here is derived from an EMBL/GenBank/DDBJ whole genome shotgun (WGS) entry which is preliminary data.</text>
</comment>
<reference evidence="2 3" key="1">
    <citation type="submission" date="2019-11" db="EMBL/GenBank/DDBJ databases">
        <authorList>
            <person name="Jiang L.-Q."/>
        </authorList>
    </citation>
    <scope>NUCLEOTIDE SEQUENCE [LARGE SCALE GENOMIC DNA]</scope>
    <source>
        <strain evidence="2 3">YIM 132087</strain>
    </source>
</reference>
<feature type="compositionally biased region" description="Basic and acidic residues" evidence="1">
    <location>
        <begin position="97"/>
        <end position="114"/>
    </location>
</feature>
<feature type="compositionally biased region" description="Low complexity" evidence="1">
    <location>
        <begin position="56"/>
        <end position="72"/>
    </location>
</feature>
<feature type="compositionally biased region" description="Low complexity" evidence="1">
    <location>
        <begin position="29"/>
        <end position="49"/>
    </location>
</feature>
<evidence type="ECO:0000313" key="3">
    <source>
        <dbReference type="Proteomes" id="UP000460221"/>
    </source>
</evidence>
<evidence type="ECO:0000313" key="2">
    <source>
        <dbReference type="EMBL" id="MTD13830.1"/>
    </source>
</evidence>
<organism evidence="2 3">
    <name type="scientific">Nakamurella alba</name>
    <dbReference type="NCBI Taxonomy" id="2665158"/>
    <lineage>
        <taxon>Bacteria</taxon>
        <taxon>Bacillati</taxon>
        <taxon>Actinomycetota</taxon>
        <taxon>Actinomycetes</taxon>
        <taxon>Nakamurellales</taxon>
        <taxon>Nakamurellaceae</taxon>
        <taxon>Nakamurella</taxon>
    </lineage>
</organism>
<feature type="compositionally biased region" description="Low complexity" evidence="1">
    <location>
        <begin position="84"/>
        <end position="93"/>
    </location>
</feature>
<dbReference type="EMBL" id="WLYK01000001">
    <property type="protein sequence ID" value="MTD13830.1"/>
    <property type="molecule type" value="Genomic_DNA"/>
</dbReference>
<keyword evidence="3" id="KW-1185">Reference proteome</keyword>
<proteinExistence type="predicted"/>
<gene>
    <name evidence="2" type="ORF">GIS00_07730</name>
</gene>
<name>A0A7K1FIB9_9ACTN</name>
<accession>A0A7K1FIB9</accession>
<dbReference type="RefSeq" id="WP_154767589.1">
    <property type="nucleotide sequence ID" value="NZ_WLYK01000001.1"/>
</dbReference>
<dbReference type="Proteomes" id="UP000460221">
    <property type="component" value="Unassembled WGS sequence"/>
</dbReference>
<evidence type="ECO:0000256" key="1">
    <source>
        <dbReference type="SAM" id="MobiDB-lite"/>
    </source>
</evidence>
<protein>
    <submittedName>
        <fullName evidence="2">Uncharacterized protein</fullName>
    </submittedName>
</protein>
<dbReference type="AlphaFoldDB" id="A0A7K1FIB9"/>
<feature type="region of interest" description="Disordered" evidence="1">
    <location>
        <begin position="1"/>
        <end position="123"/>
    </location>
</feature>
<sequence length="123" mass="12381">MTTSDPDQAGQIDTTDTAGTEPGSEGPSTTDPAAPQAPQDQPDTTSAAGRAEDDAAATADAGTGAGDPAGTAENADSTFRPTEQLPADLQAADDAIEQARHSAQDAIPEVDRTVTETPDDQES</sequence>